<evidence type="ECO:0000313" key="2">
    <source>
        <dbReference type="EMBL" id="KUG27538.1"/>
    </source>
</evidence>
<dbReference type="AlphaFoldDB" id="A0A0W8G3D3"/>
<dbReference type="PANTHER" id="PTHR12558">
    <property type="entry name" value="CELL DIVISION CYCLE 16,23,27"/>
    <property type="match status" value="1"/>
</dbReference>
<comment type="caution">
    <text evidence="2">The sequence shown here is derived from an EMBL/GenBank/DDBJ whole genome shotgun (WGS) entry which is preliminary data.</text>
</comment>
<protein>
    <submittedName>
        <fullName evidence="2">Tpr repeat-containing protein</fullName>
    </submittedName>
</protein>
<proteinExistence type="predicted"/>
<reference evidence="2" key="1">
    <citation type="journal article" date="2015" name="Proc. Natl. Acad. Sci. U.S.A.">
        <title>Networks of energetic and metabolic interactions define dynamics in microbial communities.</title>
        <authorList>
            <person name="Embree M."/>
            <person name="Liu J.K."/>
            <person name="Al-Bassam M.M."/>
            <person name="Zengler K."/>
        </authorList>
    </citation>
    <scope>NUCLEOTIDE SEQUENCE</scope>
</reference>
<dbReference type="SUPFAM" id="SSF48452">
    <property type="entry name" value="TPR-like"/>
    <property type="match status" value="1"/>
</dbReference>
<dbReference type="Pfam" id="PF13174">
    <property type="entry name" value="TPR_6"/>
    <property type="match status" value="1"/>
</dbReference>
<dbReference type="PROSITE" id="PS50005">
    <property type="entry name" value="TPR"/>
    <property type="match status" value="1"/>
</dbReference>
<gene>
    <name evidence="2" type="ORF">ASZ90_002616</name>
</gene>
<accession>A0A0W8G3D3</accession>
<dbReference type="SMART" id="SM00028">
    <property type="entry name" value="TPR"/>
    <property type="match status" value="3"/>
</dbReference>
<organism evidence="2">
    <name type="scientific">hydrocarbon metagenome</name>
    <dbReference type="NCBI Taxonomy" id="938273"/>
    <lineage>
        <taxon>unclassified sequences</taxon>
        <taxon>metagenomes</taxon>
        <taxon>ecological metagenomes</taxon>
    </lineage>
</organism>
<sequence length="288" mass="32461">MLEAESSPPGEETAAAPSRPGQATIKGVFSTQTKGVIGFGSTKRKVKQHIYAFVEEEADGSLCVRELNKHFVPVGKSRWITKDVLLKDFLPEPDVYLKKVLPAMRQVAESVEKADDHRANGELISAEFEYKNALRLDEEHIRGTFGLGLTYLARGETDNADIVFRRVVALDGAFDEEHKHLFNEFGIRLRKNRMYAQALKFYNRAAKLVKREDEHLLYNIARTFYEKGQVKQAKRLLEKALVSHPDFEPARDFLSIVERGGPVPGDEGAESGNMDLDLEDPEMSERAP</sequence>
<evidence type="ECO:0000256" key="1">
    <source>
        <dbReference type="SAM" id="MobiDB-lite"/>
    </source>
</evidence>
<feature type="region of interest" description="Disordered" evidence="1">
    <location>
        <begin position="258"/>
        <end position="288"/>
    </location>
</feature>
<dbReference type="Gene3D" id="1.25.40.10">
    <property type="entry name" value="Tetratricopeptide repeat domain"/>
    <property type="match status" value="1"/>
</dbReference>
<dbReference type="PANTHER" id="PTHR12558:SF13">
    <property type="entry name" value="CELL DIVISION CYCLE PROTEIN 27 HOMOLOG"/>
    <property type="match status" value="1"/>
</dbReference>
<dbReference type="EMBL" id="LNQE01000319">
    <property type="protein sequence ID" value="KUG27538.1"/>
    <property type="molecule type" value="Genomic_DNA"/>
</dbReference>
<feature type="region of interest" description="Disordered" evidence="1">
    <location>
        <begin position="1"/>
        <end position="22"/>
    </location>
</feature>
<name>A0A0W8G3D3_9ZZZZ</name>
<dbReference type="InterPro" id="IPR019734">
    <property type="entry name" value="TPR_rpt"/>
</dbReference>
<dbReference type="InterPro" id="IPR011990">
    <property type="entry name" value="TPR-like_helical_dom_sf"/>
</dbReference>